<feature type="compositionally biased region" description="Polar residues" evidence="1">
    <location>
        <begin position="114"/>
        <end position="126"/>
    </location>
</feature>
<name>A0ABZ1AUK6_9ACTN</name>
<protein>
    <recommendedName>
        <fullName evidence="4">ABM domain-containing protein</fullName>
    </recommendedName>
</protein>
<dbReference type="RefSeq" id="WP_324273616.1">
    <property type="nucleotide sequence ID" value="NZ_CP141261.1"/>
</dbReference>
<evidence type="ECO:0008006" key="4">
    <source>
        <dbReference type="Google" id="ProtNLM"/>
    </source>
</evidence>
<evidence type="ECO:0000313" key="3">
    <source>
        <dbReference type="Proteomes" id="UP001324287"/>
    </source>
</evidence>
<gene>
    <name evidence="2" type="ORF">U6N30_19760</name>
</gene>
<evidence type="ECO:0000256" key="1">
    <source>
        <dbReference type="SAM" id="MobiDB-lite"/>
    </source>
</evidence>
<dbReference type="Proteomes" id="UP001324287">
    <property type="component" value="Chromosome"/>
</dbReference>
<accession>A0ABZ1AUK6</accession>
<proteinExistence type="predicted"/>
<evidence type="ECO:0000313" key="2">
    <source>
        <dbReference type="EMBL" id="WRL62261.1"/>
    </source>
</evidence>
<organism evidence="2 3">
    <name type="scientific">Blastococcus brunescens</name>
    <dbReference type="NCBI Taxonomy" id="1564165"/>
    <lineage>
        <taxon>Bacteria</taxon>
        <taxon>Bacillati</taxon>
        <taxon>Actinomycetota</taxon>
        <taxon>Actinomycetes</taxon>
        <taxon>Geodermatophilales</taxon>
        <taxon>Geodermatophilaceae</taxon>
        <taxon>Blastococcus</taxon>
    </lineage>
</organism>
<reference evidence="2 3" key="1">
    <citation type="submission" date="2023-12" db="EMBL/GenBank/DDBJ databases">
        <title>Blastococcus brunescens sp. nov., an actonobacterium isolated from sandstone collected in sahara desert.</title>
        <authorList>
            <person name="Gtari M."/>
            <person name="Ghodhbane F."/>
        </authorList>
    </citation>
    <scope>NUCLEOTIDE SEQUENCE [LARGE SCALE GENOMIC DNA]</scope>
    <source>
        <strain evidence="2 3">BMG 8361</strain>
    </source>
</reference>
<sequence>MYARSTTVPGRPTSVEDAVAYLRDKVMPALYGLDGFVGLSLLSDRAGGRCIATTSWATEEAMHDSESPLHALRLRYADILGGRAEVQEWEIAVLHRLHYAPDGACARSPGSRANRPTSSASRTSSGRPCCCRSRTCPASAASAS</sequence>
<feature type="region of interest" description="Disordered" evidence="1">
    <location>
        <begin position="105"/>
        <end position="144"/>
    </location>
</feature>
<dbReference type="EMBL" id="CP141261">
    <property type="protein sequence ID" value="WRL62261.1"/>
    <property type="molecule type" value="Genomic_DNA"/>
</dbReference>
<dbReference type="SUPFAM" id="SSF54909">
    <property type="entry name" value="Dimeric alpha+beta barrel"/>
    <property type="match status" value="1"/>
</dbReference>
<dbReference type="InterPro" id="IPR011008">
    <property type="entry name" value="Dimeric_a/b-barrel"/>
</dbReference>
<keyword evidence="3" id="KW-1185">Reference proteome</keyword>